<dbReference type="EMBL" id="LR899011">
    <property type="protein sequence ID" value="CAD7084075.1"/>
    <property type="molecule type" value="Genomic_DNA"/>
</dbReference>
<sequence length="94" mass="11035">MPKEMKFLDSIIHKEDIPTEKLNETKRRFSISRSGRFKSKNRQREALDMNLFNSQNNVDKNQNHHNTANQSITYSKHNKDHAQHHSQEVAASGY</sequence>
<accession>A0A7R8YVR5</accession>
<keyword evidence="3" id="KW-1185">Reference proteome</keyword>
<name>A0A7R8YVR5_HERIL</name>
<dbReference type="Proteomes" id="UP000594454">
    <property type="component" value="Chromosome 3"/>
</dbReference>
<feature type="region of interest" description="Disordered" evidence="1">
    <location>
        <begin position="55"/>
        <end position="94"/>
    </location>
</feature>
<dbReference type="InParanoid" id="A0A7R8YVR5"/>
<organism evidence="2 3">
    <name type="scientific">Hermetia illucens</name>
    <name type="common">Black soldier fly</name>
    <dbReference type="NCBI Taxonomy" id="343691"/>
    <lineage>
        <taxon>Eukaryota</taxon>
        <taxon>Metazoa</taxon>
        <taxon>Ecdysozoa</taxon>
        <taxon>Arthropoda</taxon>
        <taxon>Hexapoda</taxon>
        <taxon>Insecta</taxon>
        <taxon>Pterygota</taxon>
        <taxon>Neoptera</taxon>
        <taxon>Endopterygota</taxon>
        <taxon>Diptera</taxon>
        <taxon>Brachycera</taxon>
        <taxon>Stratiomyomorpha</taxon>
        <taxon>Stratiomyidae</taxon>
        <taxon>Hermetiinae</taxon>
        <taxon>Hermetia</taxon>
    </lineage>
</organism>
<dbReference type="AlphaFoldDB" id="A0A7R8YVR5"/>
<protein>
    <submittedName>
        <fullName evidence="2">Uncharacterized protein</fullName>
    </submittedName>
</protein>
<evidence type="ECO:0000313" key="2">
    <source>
        <dbReference type="EMBL" id="CAD7084075.1"/>
    </source>
</evidence>
<reference evidence="2 3" key="1">
    <citation type="submission" date="2020-11" db="EMBL/GenBank/DDBJ databases">
        <authorList>
            <person name="Wallbank WR R."/>
            <person name="Pardo Diaz C."/>
            <person name="Kozak K."/>
            <person name="Martin S."/>
            <person name="Jiggins C."/>
            <person name="Moest M."/>
            <person name="Warren A I."/>
            <person name="Generalovic N T."/>
            <person name="Byers J.R.P. K."/>
            <person name="Montejo-Kovacevich G."/>
            <person name="Yen C E."/>
        </authorList>
    </citation>
    <scope>NUCLEOTIDE SEQUENCE [LARGE SCALE GENOMIC DNA]</scope>
</reference>
<evidence type="ECO:0000256" key="1">
    <source>
        <dbReference type="SAM" id="MobiDB-lite"/>
    </source>
</evidence>
<gene>
    <name evidence="2" type="ORF">HERILL_LOCUS6990</name>
</gene>
<evidence type="ECO:0000313" key="3">
    <source>
        <dbReference type="Proteomes" id="UP000594454"/>
    </source>
</evidence>
<dbReference type="OrthoDB" id="8004039at2759"/>
<proteinExistence type="predicted"/>
<feature type="compositionally biased region" description="Polar residues" evidence="1">
    <location>
        <begin position="55"/>
        <end position="75"/>
    </location>
</feature>